<comment type="similarity">
    <text evidence="1">Belongs to the metallo-beta-lactamase superfamily. Class-B beta-lactamase family.</text>
</comment>
<sequence>MKLHRIEGYIQDIWLVEESWGLMLLDGASRADVGTICDFINKQLHRPLNDLKIVVVTHMHPDHAGGARALRQVCKAQIVSANVPGQWYRGIDGLLMHLTDILLAHWVAGRMRKRRRLIWYSPYITPDIALNDGDSIPGFEQWKVLFTQGHTDRDLTLWHQPSNRVYVADLMVKVKQRFIPPYPVFYPNRYKASLQRVRHLSPTSILLAHGGEVRLTAEDFDYLENKAPERPATHWRSVKTKLARIFGLQATSN</sequence>
<dbReference type="Pfam" id="PF00753">
    <property type="entry name" value="Lactamase_B"/>
    <property type="match status" value="1"/>
</dbReference>
<dbReference type="AlphaFoldDB" id="A0AA48HKN1"/>
<keyword evidence="4" id="KW-1185">Reference proteome</keyword>
<dbReference type="InterPro" id="IPR001279">
    <property type="entry name" value="Metallo-B-lactamas"/>
</dbReference>
<dbReference type="SUPFAM" id="SSF56281">
    <property type="entry name" value="Metallo-hydrolase/oxidoreductase"/>
    <property type="match status" value="1"/>
</dbReference>
<dbReference type="SMART" id="SM00849">
    <property type="entry name" value="Lactamase_B"/>
    <property type="match status" value="1"/>
</dbReference>
<dbReference type="KEGG" id="pmaw:MACH26_08080"/>
<evidence type="ECO:0000313" key="3">
    <source>
        <dbReference type="EMBL" id="BDX05287.1"/>
    </source>
</evidence>
<feature type="domain" description="Metallo-beta-lactamase" evidence="2">
    <location>
        <begin position="10"/>
        <end position="209"/>
    </location>
</feature>
<accession>A0AA48HKN1</accession>
<gene>
    <name evidence="3" type="ORF">MACH26_08080</name>
</gene>
<proteinExistence type="inferred from homology"/>
<dbReference type="Proteomes" id="UP001333710">
    <property type="component" value="Chromosome"/>
</dbReference>
<reference evidence="3" key="1">
    <citation type="submission" date="2023-01" db="EMBL/GenBank/DDBJ databases">
        <title>Complete genome sequence of Planctobacterium marinum strain Dej080120_11.</title>
        <authorList>
            <person name="Ueki S."/>
            <person name="Maruyama F."/>
        </authorList>
    </citation>
    <scope>NUCLEOTIDE SEQUENCE</scope>
    <source>
        <strain evidence="3">Dej080120_11</strain>
    </source>
</reference>
<name>A0AA48HKN1_9ALTE</name>
<dbReference type="RefSeq" id="WP_338291255.1">
    <property type="nucleotide sequence ID" value="NZ_AP027272.1"/>
</dbReference>
<dbReference type="InterPro" id="IPR050855">
    <property type="entry name" value="NDM-1-like"/>
</dbReference>
<keyword evidence="3" id="KW-0378">Hydrolase</keyword>
<evidence type="ECO:0000259" key="2">
    <source>
        <dbReference type="SMART" id="SM00849"/>
    </source>
</evidence>
<dbReference type="InterPro" id="IPR036866">
    <property type="entry name" value="RibonucZ/Hydroxyglut_hydro"/>
</dbReference>
<organism evidence="3 4">
    <name type="scientific">Planctobacterium marinum</name>
    <dbReference type="NCBI Taxonomy" id="1631968"/>
    <lineage>
        <taxon>Bacteria</taxon>
        <taxon>Pseudomonadati</taxon>
        <taxon>Pseudomonadota</taxon>
        <taxon>Gammaproteobacteria</taxon>
        <taxon>Alteromonadales</taxon>
        <taxon>Alteromonadaceae</taxon>
        <taxon>Planctobacterium</taxon>
    </lineage>
</organism>
<evidence type="ECO:0000256" key="1">
    <source>
        <dbReference type="ARBA" id="ARBA00005250"/>
    </source>
</evidence>
<dbReference type="Gene3D" id="3.60.15.10">
    <property type="entry name" value="Ribonuclease Z/Hydroxyacylglutathione hydrolase-like"/>
    <property type="match status" value="1"/>
</dbReference>
<dbReference type="EMBL" id="AP027272">
    <property type="protein sequence ID" value="BDX05287.1"/>
    <property type="molecule type" value="Genomic_DNA"/>
</dbReference>
<dbReference type="GO" id="GO:0017001">
    <property type="term" value="P:antibiotic catabolic process"/>
    <property type="evidence" value="ECO:0007669"/>
    <property type="project" value="UniProtKB-ARBA"/>
</dbReference>
<protein>
    <submittedName>
        <fullName evidence="3">Zn-dependent hydrolase</fullName>
    </submittedName>
</protein>
<dbReference type="PANTHER" id="PTHR42951:SF4">
    <property type="entry name" value="ACYL-COENZYME A THIOESTERASE MBLAC2"/>
    <property type="match status" value="1"/>
</dbReference>
<dbReference type="GO" id="GO:0016787">
    <property type="term" value="F:hydrolase activity"/>
    <property type="evidence" value="ECO:0007669"/>
    <property type="project" value="UniProtKB-KW"/>
</dbReference>
<evidence type="ECO:0000313" key="4">
    <source>
        <dbReference type="Proteomes" id="UP001333710"/>
    </source>
</evidence>
<dbReference type="PANTHER" id="PTHR42951">
    <property type="entry name" value="METALLO-BETA-LACTAMASE DOMAIN-CONTAINING"/>
    <property type="match status" value="1"/>
</dbReference>